<dbReference type="PANTHER" id="PTHR30055:SF151">
    <property type="entry name" value="TRANSCRIPTIONAL REGULATORY PROTEIN"/>
    <property type="match status" value="1"/>
</dbReference>
<dbReference type="InterPro" id="IPR036271">
    <property type="entry name" value="Tet_transcr_reg_TetR-rel_C_sf"/>
</dbReference>
<dbReference type="EMBL" id="FNIE01000008">
    <property type="protein sequence ID" value="SDO17148.1"/>
    <property type="molecule type" value="Genomic_DNA"/>
</dbReference>
<dbReference type="PROSITE" id="PS01081">
    <property type="entry name" value="HTH_TETR_1"/>
    <property type="match status" value="1"/>
</dbReference>
<feature type="DNA-binding region" description="H-T-H motif" evidence="5">
    <location>
        <begin position="44"/>
        <end position="63"/>
    </location>
</feature>
<keyword evidence="2" id="KW-0805">Transcription regulation</keyword>
<dbReference type="PROSITE" id="PS50977">
    <property type="entry name" value="HTH_TETR_2"/>
    <property type="match status" value="1"/>
</dbReference>
<dbReference type="GO" id="GO:0003700">
    <property type="term" value="F:DNA-binding transcription factor activity"/>
    <property type="evidence" value="ECO:0007669"/>
    <property type="project" value="TreeGrafter"/>
</dbReference>
<accession>A0A1H0HDD1</accession>
<evidence type="ECO:0000256" key="5">
    <source>
        <dbReference type="PROSITE-ProRule" id="PRU00335"/>
    </source>
</evidence>
<dbReference type="Proteomes" id="UP000199341">
    <property type="component" value="Unassembled WGS sequence"/>
</dbReference>
<proteinExistence type="predicted"/>
<gene>
    <name evidence="7" type="ORF">SAMN05216259_10811</name>
</gene>
<dbReference type="InterPro" id="IPR003012">
    <property type="entry name" value="Tet_transcr_reg_TetR"/>
</dbReference>
<sequence>MTHVTRMLGRMAAGAKKDRPRLSRDVLVTAAIALADAEGLEAVTVRRLAQLQGVAPTALYWHFRDKEQLLDGMAEHLFTEVVLPEARPDDWAGELRDVLAAVVAVVRPHPEVARLMPTRVLASPAGLRLTDRALGLLRAAGLPAGPIGGIGLFLLSSSVAMVAAEPGRRLPKDPQEREDAVRVKHASFMALPPRDFPAVVAFADQLSDCVDPDDYYAFNLDLLVTGIERTAARLHEPA</sequence>
<keyword evidence="8" id="KW-1185">Reference proteome</keyword>
<evidence type="ECO:0000259" key="6">
    <source>
        <dbReference type="PROSITE" id="PS50977"/>
    </source>
</evidence>
<evidence type="ECO:0000256" key="3">
    <source>
        <dbReference type="ARBA" id="ARBA00023125"/>
    </source>
</evidence>
<evidence type="ECO:0000256" key="4">
    <source>
        <dbReference type="ARBA" id="ARBA00023163"/>
    </source>
</evidence>
<keyword evidence="4" id="KW-0804">Transcription</keyword>
<name>A0A1H0HDD1_9ACTN</name>
<reference evidence="7 8" key="1">
    <citation type="submission" date="2016-10" db="EMBL/GenBank/DDBJ databases">
        <authorList>
            <person name="de Groot N.N."/>
        </authorList>
    </citation>
    <scope>NUCLEOTIDE SEQUENCE [LARGE SCALE GENOMIC DNA]</scope>
    <source>
        <strain evidence="7 8">CGMCC 4.2022</strain>
    </source>
</reference>
<feature type="domain" description="HTH tetR-type" evidence="6">
    <location>
        <begin position="21"/>
        <end position="81"/>
    </location>
</feature>
<evidence type="ECO:0000256" key="2">
    <source>
        <dbReference type="ARBA" id="ARBA00023015"/>
    </source>
</evidence>
<dbReference type="STRING" id="310781.SAMN05216259_10811"/>
<dbReference type="InterPro" id="IPR050109">
    <property type="entry name" value="HTH-type_TetR-like_transc_reg"/>
</dbReference>
<dbReference type="PRINTS" id="PR00455">
    <property type="entry name" value="HTHTETR"/>
</dbReference>
<dbReference type="SUPFAM" id="SSF48498">
    <property type="entry name" value="Tetracyclin repressor-like, C-terminal domain"/>
    <property type="match status" value="1"/>
</dbReference>
<evidence type="ECO:0000256" key="1">
    <source>
        <dbReference type="ARBA" id="ARBA00022491"/>
    </source>
</evidence>
<dbReference type="GO" id="GO:0045892">
    <property type="term" value="P:negative regulation of DNA-templated transcription"/>
    <property type="evidence" value="ECO:0007669"/>
    <property type="project" value="InterPro"/>
</dbReference>
<dbReference type="PRINTS" id="PR00400">
    <property type="entry name" value="TETREPRESSOR"/>
</dbReference>
<dbReference type="InterPro" id="IPR004111">
    <property type="entry name" value="Repressor_TetR_C"/>
</dbReference>
<evidence type="ECO:0000313" key="7">
    <source>
        <dbReference type="EMBL" id="SDO17148.1"/>
    </source>
</evidence>
<dbReference type="AlphaFoldDB" id="A0A1H0HDD1"/>
<dbReference type="Gene3D" id="1.10.357.10">
    <property type="entry name" value="Tetracycline Repressor, domain 2"/>
    <property type="match status" value="1"/>
</dbReference>
<organism evidence="7 8">
    <name type="scientific">Actinacidiphila guanduensis</name>
    <dbReference type="NCBI Taxonomy" id="310781"/>
    <lineage>
        <taxon>Bacteria</taxon>
        <taxon>Bacillati</taxon>
        <taxon>Actinomycetota</taxon>
        <taxon>Actinomycetes</taxon>
        <taxon>Kitasatosporales</taxon>
        <taxon>Streptomycetaceae</taxon>
        <taxon>Actinacidiphila</taxon>
    </lineage>
</organism>
<dbReference type="GO" id="GO:0046677">
    <property type="term" value="P:response to antibiotic"/>
    <property type="evidence" value="ECO:0007669"/>
    <property type="project" value="InterPro"/>
</dbReference>
<evidence type="ECO:0000313" key="8">
    <source>
        <dbReference type="Proteomes" id="UP000199341"/>
    </source>
</evidence>
<dbReference type="InterPro" id="IPR001647">
    <property type="entry name" value="HTH_TetR"/>
</dbReference>
<dbReference type="Pfam" id="PF00440">
    <property type="entry name" value="TetR_N"/>
    <property type="match status" value="1"/>
</dbReference>
<dbReference type="InterPro" id="IPR023772">
    <property type="entry name" value="DNA-bd_HTH_TetR-type_CS"/>
</dbReference>
<dbReference type="Pfam" id="PF02909">
    <property type="entry name" value="TetR_C_1"/>
    <property type="match status" value="1"/>
</dbReference>
<dbReference type="InterPro" id="IPR009057">
    <property type="entry name" value="Homeodomain-like_sf"/>
</dbReference>
<keyword evidence="3 5" id="KW-0238">DNA-binding</keyword>
<dbReference type="GO" id="GO:0000976">
    <property type="term" value="F:transcription cis-regulatory region binding"/>
    <property type="evidence" value="ECO:0007669"/>
    <property type="project" value="TreeGrafter"/>
</dbReference>
<keyword evidence="1" id="KW-0678">Repressor</keyword>
<protein>
    <submittedName>
        <fullName evidence="7">Transcriptional regulator, TetR family</fullName>
    </submittedName>
</protein>
<dbReference type="PANTHER" id="PTHR30055">
    <property type="entry name" value="HTH-TYPE TRANSCRIPTIONAL REGULATOR RUTR"/>
    <property type="match status" value="1"/>
</dbReference>
<dbReference type="SUPFAM" id="SSF46689">
    <property type="entry name" value="Homeodomain-like"/>
    <property type="match status" value="1"/>
</dbReference>